<evidence type="ECO:0000313" key="2">
    <source>
        <dbReference type="Proteomes" id="UP000584824"/>
    </source>
</evidence>
<dbReference type="AlphaFoldDB" id="A0A7W6K2P8"/>
<keyword evidence="2" id="KW-1185">Reference proteome</keyword>
<gene>
    <name evidence="1" type="ORF">GGQ66_001565</name>
</gene>
<dbReference type="RefSeq" id="WP_183791141.1">
    <property type="nucleotide sequence ID" value="NZ_JACIDU010000005.1"/>
</dbReference>
<dbReference type="EMBL" id="JACIDU010000005">
    <property type="protein sequence ID" value="MBB4103010.1"/>
    <property type="molecule type" value="Genomic_DNA"/>
</dbReference>
<comment type="caution">
    <text evidence="1">The sequence shown here is derived from an EMBL/GenBank/DDBJ whole genome shotgun (WGS) entry which is preliminary data.</text>
</comment>
<reference evidence="1 2" key="1">
    <citation type="submission" date="2020-08" db="EMBL/GenBank/DDBJ databases">
        <title>Genomic Encyclopedia of Type Strains, Phase IV (KMG-IV): sequencing the most valuable type-strain genomes for metagenomic binning, comparative biology and taxonomic classification.</title>
        <authorList>
            <person name="Goeker M."/>
        </authorList>
    </citation>
    <scope>NUCLEOTIDE SEQUENCE [LARGE SCALE GENOMIC DNA]</scope>
    <source>
        <strain evidence="1 2">DSM 26385</strain>
    </source>
</reference>
<sequence length="237" mass="25522">MTVLLEYPLRVLTPSNVGVVPLYRNRSPHDATNGMRRSLGFSGAAFKVVMDGIRISHDLDKVRTLRALIANLEGDRNLIRIRIPDLYGLDGPLAMATKAARKAWPDGVPFATDAMYATGVGHAVPTLEVVTVSSVTATENHIFVASSQELPAGVVISIDEFCYMIAGSWLEGGVNRLKLSPGLRLDAPAGTVVSLAPVFVGVCTTDIPGDGVFRNAKHGTFTLEFEEDLTRLAKDFD</sequence>
<dbReference type="Proteomes" id="UP000584824">
    <property type="component" value="Unassembled WGS sequence"/>
</dbReference>
<accession>A0A7W6K2P8</accession>
<protein>
    <submittedName>
        <fullName evidence="1">Uncharacterized protein</fullName>
    </submittedName>
</protein>
<proteinExistence type="predicted"/>
<organism evidence="1 2">
    <name type="scientific">Allorhizobium borbori</name>
    <dbReference type="NCBI Taxonomy" id="485907"/>
    <lineage>
        <taxon>Bacteria</taxon>
        <taxon>Pseudomonadati</taxon>
        <taxon>Pseudomonadota</taxon>
        <taxon>Alphaproteobacteria</taxon>
        <taxon>Hyphomicrobiales</taxon>
        <taxon>Rhizobiaceae</taxon>
        <taxon>Rhizobium/Agrobacterium group</taxon>
        <taxon>Allorhizobium</taxon>
    </lineage>
</organism>
<evidence type="ECO:0000313" key="1">
    <source>
        <dbReference type="EMBL" id="MBB4103010.1"/>
    </source>
</evidence>
<name>A0A7W6K2P8_9HYPH</name>